<evidence type="ECO:0000313" key="3">
    <source>
        <dbReference type="EMBL" id="KAH9363296.1"/>
    </source>
</evidence>
<keyword evidence="2" id="KW-1133">Transmembrane helix</keyword>
<keyword evidence="2" id="KW-0812">Transmembrane</keyword>
<evidence type="ECO:0000256" key="1">
    <source>
        <dbReference type="SAM" id="MobiDB-lite"/>
    </source>
</evidence>
<feature type="compositionally biased region" description="Low complexity" evidence="1">
    <location>
        <begin position="417"/>
        <end position="448"/>
    </location>
</feature>
<dbReference type="EMBL" id="JABSTR010000002">
    <property type="protein sequence ID" value="KAH9363296.1"/>
    <property type="molecule type" value="Genomic_DNA"/>
</dbReference>
<feature type="region of interest" description="Disordered" evidence="1">
    <location>
        <begin position="417"/>
        <end position="496"/>
    </location>
</feature>
<proteinExistence type="predicted"/>
<evidence type="ECO:0000313" key="4">
    <source>
        <dbReference type="Proteomes" id="UP000821853"/>
    </source>
</evidence>
<feature type="region of interest" description="Disordered" evidence="1">
    <location>
        <begin position="547"/>
        <end position="616"/>
    </location>
</feature>
<feature type="compositionally biased region" description="Low complexity" evidence="1">
    <location>
        <begin position="474"/>
        <end position="496"/>
    </location>
</feature>
<keyword evidence="4" id="KW-1185">Reference proteome</keyword>
<dbReference type="AlphaFoldDB" id="A0A9J6FLL1"/>
<feature type="compositionally biased region" description="Basic and acidic residues" evidence="1">
    <location>
        <begin position="555"/>
        <end position="578"/>
    </location>
</feature>
<dbReference type="Proteomes" id="UP000821853">
    <property type="component" value="Chromosome 10"/>
</dbReference>
<reference evidence="3 4" key="1">
    <citation type="journal article" date="2020" name="Cell">
        <title>Large-Scale Comparative Analyses of Tick Genomes Elucidate Their Genetic Diversity and Vector Capacities.</title>
        <authorList>
            <consortium name="Tick Genome and Microbiome Consortium (TIGMIC)"/>
            <person name="Jia N."/>
            <person name="Wang J."/>
            <person name="Shi W."/>
            <person name="Du L."/>
            <person name="Sun Y."/>
            <person name="Zhan W."/>
            <person name="Jiang J.F."/>
            <person name="Wang Q."/>
            <person name="Zhang B."/>
            <person name="Ji P."/>
            <person name="Bell-Sakyi L."/>
            <person name="Cui X.M."/>
            <person name="Yuan T.T."/>
            <person name="Jiang B.G."/>
            <person name="Yang W.F."/>
            <person name="Lam T.T."/>
            <person name="Chang Q.C."/>
            <person name="Ding S.J."/>
            <person name="Wang X.J."/>
            <person name="Zhu J.G."/>
            <person name="Ruan X.D."/>
            <person name="Zhao L."/>
            <person name="Wei J.T."/>
            <person name="Ye R.Z."/>
            <person name="Que T.C."/>
            <person name="Du C.H."/>
            <person name="Zhou Y.H."/>
            <person name="Cheng J.X."/>
            <person name="Dai P.F."/>
            <person name="Guo W.B."/>
            <person name="Han X.H."/>
            <person name="Huang E.J."/>
            <person name="Li L.F."/>
            <person name="Wei W."/>
            <person name="Gao Y.C."/>
            <person name="Liu J.Z."/>
            <person name="Shao H.Z."/>
            <person name="Wang X."/>
            <person name="Wang C.C."/>
            <person name="Yang T.C."/>
            <person name="Huo Q.B."/>
            <person name="Li W."/>
            <person name="Chen H.Y."/>
            <person name="Chen S.E."/>
            <person name="Zhou L.G."/>
            <person name="Ni X.B."/>
            <person name="Tian J.H."/>
            <person name="Sheng Y."/>
            <person name="Liu T."/>
            <person name="Pan Y.S."/>
            <person name="Xia L.Y."/>
            <person name="Li J."/>
            <person name="Zhao F."/>
            <person name="Cao W.C."/>
        </authorList>
    </citation>
    <scope>NUCLEOTIDE SEQUENCE [LARGE SCALE GENOMIC DNA]</scope>
    <source>
        <strain evidence="3">HaeL-2018</strain>
    </source>
</reference>
<protein>
    <recommendedName>
        <fullName evidence="5">Nucleolar protein 4</fullName>
    </recommendedName>
</protein>
<gene>
    <name evidence="3" type="ORF">HPB48_006402</name>
</gene>
<name>A0A9J6FLL1_HAELO</name>
<sequence>MVRLFALADMSTAIFSAVLMDVVVAVIAVSCWHVPFTKLAAWAGCHRGATQRWKARAYRTGLLTKRAVLLLYGECIKSRGRNKRALRRWLSRWDGSQGCASIRGIGRNIAANDDPRALKDAFRRVPFGAYAPDQQSRSPADLSPADVVTGLCSCTEPSEETNVKSLSTQFLSSEPLQQSTRRQQCVAVISKNKQDGNRSCINSLIYANILRHRLKARKTVKTGAFSPKHCHRKASLCRRRGERTRCTARAPDAAKRRPVWETRMRHITFPSLVYSAVWITDNRVAGFNLGSLALKRMGEGRIRDAEVFSAERGENGEPGGEKGGEGETTVYKRVAVVENFFEIIYGVHVEMDGRGGKHAGQKRTYKAIAELYAFLPREAVTHFLMSCSDCQKRMHLTNGALSTATVLNADSPALNSSGVAPAAVPGTPAGSPGYQSNSNNSSSNNNKGGSHGAGGNAGASCQSESGAARDVKLAGGATAESSPASSPGGAASEASSSASTARAAGARIPRVSAAQLDFSVPITTAYLKHMRSLGLSDEDAFNPRELQARWGKGASDGKKRERADISRRSKEMQREHRNSVGGEEQQGKKFLSENEDQGNGFGKGGSARVEGTAEREKSLQDIKGRGLFGRPARAVFCSQFVPYCFGHPRAVLALPLSRSPLPSRVTCGSSLQEEQQQVRYCFPFASHSRSLFPESARSLGRPARAEQGLGIRRETKFPMAATLALGRTRG</sequence>
<dbReference type="OrthoDB" id="10047222at2759"/>
<comment type="caution">
    <text evidence="3">The sequence shown here is derived from an EMBL/GenBank/DDBJ whole genome shotgun (WGS) entry which is preliminary data.</text>
</comment>
<evidence type="ECO:0008006" key="5">
    <source>
        <dbReference type="Google" id="ProtNLM"/>
    </source>
</evidence>
<feature type="transmembrane region" description="Helical" evidence="2">
    <location>
        <begin position="12"/>
        <end position="35"/>
    </location>
</feature>
<organism evidence="3 4">
    <name type="scientific">Haemaphysalis longicornis</name>
    <name type="common">Bush tick</name>
    <dbReference type="NCBI Taxonomy" id="44386"/>
    <lineage>
        <taxon>Eukaryota</taxon>
        <taxon>Metazoa</taxon>
        <taxon>Ecdysozoa</taxon>
        <taxon>Arthropoda</taxon>
        <taxon>Chelicerata</taxon>
        <taxon>Arachnida</taxon>
        <taxon>Acari</taxon>
        <taxon>Parasitiformes</taxon>
        <taxon>Ixodida</taxon>
        <taxon>Ixodoidea</taxon>
        <taxon>Ixodidae</taxon>
        <taxon>Haemaphysalinae</taxon>
        <taxon>Haemaphysalis</taxon>
    </lineage>
</organism>
<evidence type="ECO:0000256" key="2">
    <source>
        <dbReference type="SAM" id="Phobius"/>
    </source>
</evidence>
<dbReference type="VEuPathDB" id="VectorBase:HLOH_053420"/>
<accession>A0A9J6FLL1</accession>
<keyword evidence="2" id="KW-0472">Membrane</keyword>